<organism evidence="2 3">
    <name type="scientific">Dichotomicrobium thermohalophilum</name>
    <dbReference type="NCBI Taxonomy" id="933063"/>
    <lineage>
        <taxon>Bacteria</taxon>
        <taxon>Pseudomonadati</taxon>
        <taxon>Pseudomonadota</taxon>
        <taxon>Alphaproteobacteria</taxon>
        <taxon>Hyphomicrobiales</taxon>
        <taxon>Hyphomicrobiaceae</taxon>
        <taxon>Dichotomicrobium</taxon>
    </lineage>
</organism>
<name>A0A397Q7N0_9HYPH</name>
<sequence>MLDGQRTEQARKLIDLCKERGLMIGTAESCTGGLLAACITAVPGSSKVFERGFVTYANDAKIKMLGVDADLLAAHGAVSEPVARAMAEGVLARAPVDLAVSITGVAGPGGGSAEKPVGLVFIGSGRKTLDGPEVTVERCEFGDVGRNVVRERTVAEALDLLMRLAQRSSV</sequence>
<dbReference type="RefSeq" id="WP_119061285.1">
    <property type="nucleotide sequence ID" value="NZ_QXDF01000001.1"/>
</dbReference>
<evidence type="ECO:0000259" key="1">
    <source>
        <dbReference type="Pfam" id="PF02464"/>
    </source>
</evidence>
<dbReference type="AlphaFoldDB" id="A0A397Q7N0"/>
<dbReference type="InterPro" id="IPR036653">
    <property type="entry name" value="CinA-like_C"/>
</dbReference>
<dbReference type="Proteomes" id="UP000266273">
    <property type="component" value="Unassembled WGS sequence"/>
</dbReference>
<dbReference type="SUPFAM" id="SSF142433">
    <property type="entry name" value="CinA-like"/>
    <property type="match status" value="1"/>
</dbReference>
<feature type="domain" description="CinA C-terminal" evidence="1">
    <location>
        <begin position="9"/>
        <end position="163"/>
    </location>
</feature>
<dbReference type="Gene3D" id="3.90.950.20">
    <property type="entry name" value="CinA-like"/>
    <property type="match status" value="1"/>
</dbReference>
<comment type="caution">
    <text evidence="2">The sequence shown here is derived from an EMBL/GenBank/DDBJ whole genome shotgun (WGS) entry which is preliminary data.</text>
</comment>
<dbReference type="EMBL" id="QXDF01000001">
    <property type="protein sequence ID" value="RIA56499.1"/>
    <property type="molecule type" value="Genomic_DNA"/>
</dbReference>
<dbReference type="OrthoDB" id="9801454at2"/>
<evidence type="ECO:0000313" key="2">
    <source>
        <dbReference type="EMBL" id="RIA56499.1"/>
    </source>
</evidence>
<evidence type="ECO:0000313" key="3">
    <source>
        <dbReference type="Proteomes" id="UP000266273"/>
    </source>
</evidence>
<proteinExistence type="predicted"/>
<dbReference type="Pfam" id="PF02464">
    <property type="entry name" value="CinA"/>
    <property type="match status" value="1"/>
</dbReference>
<keyword evidence="3" id="KW-1185">Reference proteome</keyword>
<gene>
    <name evidence="2" type="ORF">BXY53_1605</name>
</gene>
<dbReference type="NCBIfam" id="TIGR00199">
    <property type="entry name" value="PncC_domain"/>
    <property type="match status" value="1"/>
</dbReference>
<protein>
    <submittedName>
        <fullName evidence="2">Nicotinamide-nucleotide amidase</fullName>
    </submittedName>
</protein>
<reference evidence="2 3" key="1">
    <citation type="submission" date="2018-08" db="EMBL/GenBank/DDBJ databases">
        <title>Genomic Encyclopedia of Archaeal and Bacterial Type Strains, Phase II (KMG-II): from individual species to whole genera.</title>
        <authorList>
            <person name="Goeker M."/>
        </authorList>
    </citation>
    <scope>NUCLEOTIDE SEQUENCE [LARGE SCALE GENOMIC DNA]</scope>
    <source>
        <strain evidence="2 3">DSM 5002</strain>
    </source>
</reference>
<accession>A0A397Q7N0</accession>
<dbReference type="InterPro" id="IPR008136">
    <property type="entry name" value="CinA_C"/>
</dbReference>